<keyword evidence="2" id="KW-1185">Reference proteome</keyword>
<sequence length="1095" mass="119275">MKKLCCIVLGKKAADSEAETTASSAPEQQSIALIQLPQPAKLSGGNYDLEHWLTRNNTNSSFASSRSNARTPDSFFLPDPVGVEYVSDPEDEIQAPKPSGGALGTARKRLSRRLSQGDNKRASTGEPKPVPTITPEEKRKREQDAYRAEVRRNSRARLQAEVRSENNSSRSVSTRGSNRFRELETVVEDPNDRCDSLRSGPRDNIEFSVVTGNSVAGIDYHLPLSRPKAARLPPATIKYDPTDYDNEYRRRRGYPRSETSPKVMASQIVLRERGSLPLMPPPPVLLAQRSSDDQDDDSFKTWRLSQCIDHGSSQNSFSTYSEKASIGPAQVTNVVDTKNVSKEGIPLGIIVNKQVTQGNLQPSENLEIDRASNNHRASESSQSQEGNDWGVWLLAQELASQDNNFATNEDHTETEPVSRLANYDDAPNDMVLRSPSHTTLPRLGTSGDLTIKSPASPRFSHMDLQSTLALNLEMEDKMDRVICEIEVEDLRNQQQAAESSSHGTATGNQEASGLKALDAKAIGQDDSYQLHITCEHDEETINPAMKTIVTPEAALTPGQPQYPSSSQDVGSGVNAHYILETFKDLDLPPFNSFDHFRQERSDESYRTTLSLVPSSEVVVTPVGHIVDKTLSANISSIKSKDARKSGTALMGQGIRKSKSSLSLTPPKSQQKLGILGVEISDDPPNRKSSFIQALLQRTASGSKGHRKSQSQPSAMLAPFNTSSESLRASKPLGHVKKLSNLSTTPRVQAPSATEDFTAPKLTESVTAVWKRAIQQEKEQRNKSTASGSSFRLSKGSISEHTLPRAEPISTDNHNCNIPGSTVPPNSSALVTSDTKSAPQKLATPPASWAKWASHTRAERTAAAGPADNVIPKDFAASATVSEKQTWVTDKTSVEQEMETQQTPQSLSKRLGKAVKAGLNKMAQSKPKSKQPDQLEYPELEILPTKEGYKDLKALEKSIEAMKVSQRAKMATNPALAIAEMEKESKNSLGKALAVQIQEAEHAKRDQATKTDHITDCDKGAAESGNGGLSNRPVTPANRAISQIGDTTATTENWATPVSRLSNSPCDRATENHNSEMVENSFVSASESAKKTVLRA</sequence>
<accession>A0ACC3Z8D5</accession>
<evidence type="ECO:0000313" key="2">
    <source>
        <dbReference type="Proteomes" id="UP000805649"/>
    </source>
</evidence>
<dbReference type="EMBL" id="VUJX02000002">
    <property type="protein sequence ID" value="KAL0940347.1"/>
    <property type="molecule type" value="Genomic_DNA"/>
</dbReference>
<comment type="caution">
    <text evidence="1">The sequence shown here is derived from an EMBL/GenBank/DDBJ whole genome shotgun (WGS) entry which is preliminary data.</text>
</comment>
<evidence type="ECO:0000313" key="1">
    <source>
        <dbReference type="EMBL" id="KAL0940347.1"/>
    </source>
</evidence>
<proteinExistence type="predicted"/>
<gene>
    <name evidence="1" type="ORF">CTRU02_203110</name>
</gene>
<dbReference type="Proteomes" id="UP000805649">
    <property type="component" value="Unassembled WGS sequence"/>
</dbReference>
<reference evidence="1 2" key="1">
    <citation type="journal article" date="2020" name="Phytopathology">
        <title>Genome Sequence Resources of Colletotrichum truncatum, C. plurivorum, C. musicola, and C. sojae: Four Species Pathogenic to Soybean (Glycine max).</title>
        <authorList>
            <person name="Rogerio F."/>
            <person name="Boufleur T.R."/>
            <person name="Ciampi-Guillardi M."/>
            <person name="Sukno S.A."/>
            <person name="Thon M.R."/>
            <person name="Massola Junior N.S."/>
            <person name="Baroncelli R."/>
        </authorList>
    </citation>
    <scope>NUCLEOTIDE SEQUENCE [LARGE SCALE GENOMIC DNA]</scope>
    <source>
        <strain evidence="1 2">CMES1059</strain>
    </source>
</reference>
<name>A0ACC3Z8D5_COLTU</name>
<protein>
    <submittedName>
        <fullName evidence="1">Uncharacterized protein</fullName>
    </submittedName>
</protein>
<organism evidence="1 2">
    <name type="scientific">Colletotrichum truncatum</name>
    <name type="common">Anthracnose fungus</name>
    <name type="synonym">Colletotrichum capsici</name>
    <dbReference type="NCBI Taxonomy" id="5467"/>
    <lineage>
        <taxon>Eukaryota</taxon>
        <taxon>Fungi</taxon>
        <taxon>Dikarya</taxon>
        <taxon>Ascomycota</taxon>
        <taxon>Pezizomycotina</taxon>
        <taxon>Sordariomycetes</taxon>
        <taxon>Hypocreomycetidae</taxon>
        <taxon>Glomerellales</taxon>
        <taxon>Glomerellaceae</taxon>
        <taxon>Colletotrichum</taxon>
        <taxon>Colletotrichum truncatum species complex</taxon>
    </lineage>
</organism>